<proteinExistence type="predicted"/>
<dbReference type="Pfam" id="PF13181">
    <property type="entry name" value="TPR_8"/>
    <property type="match status" value="2"/>
</dbReference>
<dbReference type="AlphaFoldDB" id="U2JBY8"/>
<feature type="transmembrane region" description="Helical" evidence="2">
    <location>
        <begin position="12"/>
        <end position="29"/>
    </location>
</feature>
<dbReference type="InterPro" id="IPR011990">
    <property type="entry name" value="TPR-like_helical_dom_sf"/>
</dbReference>
<evidence type="ECO:0000313" key="4">
    <source>
        <dbReference type="Proteomes" id="UP000016584"/>
    </source>
</evidence>
<dbReference type="PROSITE" id="PS50005">
    <property type="entry name" value="TPR"/>
    <property type="match status" value="2"/>
</dbReference>
<keyword evidence="2" id="KW-1133">Transmembrane helix</keyword>
<evidence type="ECO:0000256" key="1">
    <source>
        <dbReference type="PROSITE-ProRule" id="PRU00339"/>
    </source>
</evidence>
<dbReference type="Gene3D" id="1.25.40.10">
    <property type="entry name" value="Tetratricopeptide repeat domain"/>
    <property type="match status" value="3"/>
</dbReference>
<feature type="repeat" description="TPR" evidence="1">
    <location>
        <begin position="317"/>
        <end position="350"/>
    </location>
</feature>
<dbReference type="Pfam" id="PF13174">
    <property type="entry name" value="TPR_6"/>
    <property type="match status" value="1"/>
</dbReference>
<evidence type="ECO:0000256" key="2">
    <source>
        <dbReference type="SAM" id="Phobius"/>
    </source>
</evidence>
<feature type="repeat" description="TPR" evidence="1">
    <location>
        <begin position="355"/>
        <end position="388"/>
    </location>
</feature>
<evidence type="ECO:0000313" key="3">
    <source>
        <dbReference type="EMBL" id="ERJ60168.1"/>
    </source>
</evidence>
<dbReference type="PROSITE" id="PS51257">
    <property type="entry name" value="PROKAR_LIPOPROTEIN"/>
    <property type="match status" value="1"/>
</dbReference>
<dbReference type="EMBL" id="ATDL01000008">
    <property type="protein sequence ID" value="ERJ60168.1"/>
    <property type="molecule type" value="Genomic_DNA"/>
</dbReference>
<keyword evidence="2" id="KW-0812">Transmembrane</keyword>
<evidence type="ECO:0008006" key="5">
    <source>
        <dbReference type="Google" id="ProtNLM"/>
    </source>
</evidence>
<keyword evidence="1" id="KW-0802">TPR repeat</keyword>
<name>U2JBY8_9SPHI</name>
<reference evidence="3 4" key="1">
    <citation type="journal article" date="2013" name="Genome Announc.">
        <title>The Draft Genome Sequence of Sphingomonas paucimobilis Strain HER1398 (Proteobacteria), Host to the Giant PAU Phage, Indicates That It Is a Member of the Genus Sphingobacterium (Bacteroidetes).</title>
        <authorList>
            <person name="White R.A.III."/>
            <person name="Suttle C.A."/>
        </authorList>
    </citation>
    <scope>NUCLEOTIDE SEQUENCE [LARGE SCALE GENOMIC DNA]</scope>
    <source>
        <strain evidence="3 4">HER1398</strain>
    </source>
</reference>
<dbReference type="SUPFAM" id="SSF48452">
    <property type="entry name" value="TPR-like"/>
    <property type="match status" value="2"/>
</dbReference>
<dbReference type="STRING" id="1346330.M472_15515"/>
<gene>
    <name evidence="3" type="ORF">M472_15515</name>
</gene>
<comment type="caution">
    <text evidence="3">The sequence shown here is derived from an EMBL/GenBank/DDBJ whole genome shotgun (WGS) entry which is preliminary data.</text>
</comment>
<dbReference type="PATRIC" id="fig|1346330.5.peg.1316"/>
<dbReference type="Proteomes" id="UP000016584">
    <property type="component" value="Unassembled WGS sequence"/>
</dbReference>
<keyword evidence="4" id="KW-1185">Reference proteome</keyword>
<accession>U2JBY8</accession>
<sequence>MLVLISKITSRHIGSVVGLSVLFFIFFSSCKSTKSKNKAYDKTSGTVEEKEYNFRQNFTAKYNVLYNSNLMLDNERESIFHGAKKNYQVRQSVFDEPQGDGDAHKLMDSLIQKAYKVVNNKQESKYVNEAYLLIGKANYYKGAYHTSIEFFNHLLRSASEEQKQYLPLAYAWKSRALLQIGKFEEAKLAVDSSFVTLDEEKKTRTFVNAAAANYHVRVGEELTAIPYLEYALESNSNILDKRRWTFLLGQLYMDNGEKEKAYVYFNKISKSNVPFDMAFEASLQAAFLEGDKGQGLVDRVKPLKRMLKEGKNDGYQDQILYQIGDIYYESGEQKEALDYFKRSLLQPKRNEYQSTETYLRLAEHYFDHQNYFEAQNYFDSVAMVLPADYTDVNKVRRKLGYMDEITQLYQEISWQDTLLQLAALNDTAREATLQAYAQEQLLFKKKEIEEQEKLAKKTKKKSAASAATNTAYAMYGQNQSMDVSNATDRTFYFSNPDELLVGQNAFKRRWGNRPLKDNWRYEGDNSARLPTKETSVIADTAEVVEKRELDEERFVADAKQRYKKEIPANQEAFEASHKIVHDRLIVIGNIYRDYTQDNKDAIKVYEEFLRRYPNTEAAAEIYYSLYRMYDGIDKGKSQEYFNRLVTLFPNSLHAKVAQDPSYMDKIKRDKNILDRVFEKLFTLYANGDHAAVIREADIDLKERFENTALVAQVEYLRALAIGRIGRVEDFTIALEQITERYPMDSLVVPLAKENLAFIGENPQYFVHRVNALQDIDKSRIAFVDEPDMTAWPSLGIYGDYRTGTAIVKEIPKVKEEPKPKKGAVVAKVEEKVKEEPKPKKEAVVAKVEEKVKEEPKKEVVVAKVEEKVKEEPKKEVVVAKVEEKVKEEPEKEVVVAKVEEKVKEEAKQEVSLMDVKGVDKLTANGKVNTDVSIVGKDLKLLESKIDFGPNDYRDKKLFPDTAEYYFTINVLDPKVNLAPSRYGIGQFNRTRYHNVSLNHQVAAINGENQLIFIGPFKTFEEVKLYESRLLPLMPEIMKIPGEIYNTFVITKQSIPALTDGVEIKKYHQNYIEQ</sequence>
<dbReference type="eggNOG" id="COG0457">
    <property type="taxonomic scope" value="Bacteria"/>
</dbReference>
<dbReference type="SMART" id="SM00028">
    <property type="entry name" value="TPR"/>
    <property type="match status" value="4"/>
</dbReference>
<keyword evidence="2" id="KW-0472">Membrane</keyword>
<organism evidence="3 4">
    <name type="scientific">Sphingobacterium paucimobilis HER1398</name>
    <dbReference type="NCBI Taxonomy" id="1346330"/>
    <lineage>
        <taxon>Bacteria</taxon>
        <taxon>Pseudomonadati</taxon>
        <taxon>Bacteroidota</taxon>
        <taxon>Sphingobacteriia</taxon>
        <taxon>Sphingobacteriales</taxon>
        <taxon>Sphingobacteriaceae</taxon>
        <taxon>Sphingobacterium</taxon>
    </lineage>
</organism>
<dbReference type="OrthoDB" id="1522549at2"/>
<dbReference type="InterPro" id="IPR019734">
    <property type="entry name" value="TPR_rpt"/>
</dbReference>
<protein>
    <recommendedName>
        <fullName evidence="5">Tetratricopeptide repeat protein</fullName>
    </recommendedName>
</protein>